<proteinExistence type="predicted"/>
<name>A0A5C8ZSI8_9GAMM</name>
<dbReference type="RefSeq" id="WP_148064953.1">
    <property type="nucleotide sequence ID" value="NZ_VRYZ01000006.1"/>
</dbReference>
<dbReference type="EMBL" id="VRYZ01000006">
    <property type="protein sequence ID" value="TXS90427.1"/>
    <property type="molecule type" value="Genomic_DNA"/>
</dbReference>
<reference evidence="1 2" key="1">
    <citation type="submission" date="2019-08" db="EMBL/GenBank/DDBJ databases">
        <title>Parahaliea maris sp. nov., isolated from the surface seawater.</title>
        <authorList>
            <person name="Liu Y."/>
        </authorList>
    </citation>
    <scope>NUCLEOTIDE SEQUENCE [LARGE SCALE GENOMIC DNA]</scope>
    <source>
        <strain evidence="1 2">S2-26</strain>
    </source>
</reference>
<organism evidence="1 2">
    <name type="scientific">Parahaliea aestuarii</name>
    <dbReference type="NCBI Taxonomy" id="1852021"/>
    <lineage>
        <taxon>Bacteria</taxon>
        <taxon>Pseudomonadati</taxon>
        <taxon>Pseudomonadota</taxon>
        <taxon>Gammaproteobacteria</taxon>
        <taxon>Cellvibrionales</taxon>
        <taxon>Halieaceae</taxon>
        <taxon>Parahaliea</taxon>
    </lineage>
</organism>
<protein>
    <submittedName>
        <fullName evidence="1">Uncharacterized protein</fullName>
    </submittedName>
</protein>
<dbReference type="OrthoDB" id="823609at2"/>
<dbReference type="AlphaFoldDB" id="A0A5C8ZSI8"/>
<comment type="caution">
    <text evidence="1">The sequence shown here is derived from an EMBL/GenBank/DDBJ whole genome shotgun (WGS) entry which is preliminary data.</text>
</comment>
<keyword evidence="2" id="KW-1185">Reference proteome</keyword>
<dbReference type="Proteomes" id="UP000321933">
    <property type="component" value="Unassembled WGS sequence"/>
</dbReference>
<evidence type="ECO:0000313" key="2">
    <source>
        <dbReference type="Proteomes" id="UP000321933"/>
    </source>
</evidence>
<evidence type="ECO:0000313" key="1">
    <source>
        <dbReference type="EMBL" id="TXS90427.1"/>
    </source>
</evidence>
<gene>
    <name evidence="1" type="ORF">FVW59_13875</name>
</gene>
<sequence length="178" mass="19707">MSDAAPDPDCPPLPQARLLASVLPIIRSRGRRYRKFLQVRARPARPGEEVVTVTADGEETRNRAGEDHLLVQNLTAAGERYLMRRQSFAARYRRVEDAGAGWALYDAFGEILALEIDPGLQALLGVGASFHIVAPWGRPQVARAGDMLAAPWPALDEIYRIARREFEETYRATAAPGE</sequence>
<accession>A0A5C8ZSI8</accession>